<comment type="caution">
    <text evidence="2">The sequence shown here is derived from an EMBL/GenBank/DDBJ whole genome shotgun (WGS) entry which is preliminary data.</text>
</comment>
<evidence type="ECO:0000256" key="1">
    <source>
        <dbReference type="SAM" id="Coils"/>
    </source>
</evidence>
<protein>
    <submittedName>
        <fullName evidence="2">11746_t:CDS:1</fullName>
    </submittedName>
</protein>
<organism evidence="2 3">
    <name type="scientific">Gigaspora margarita</name>
    <dbReference type="NCBI Taxonomy" id="4874"/>
    <lineage>
        <taxon>Eukaryota</taxon>
        <taxon>Fungi</taxon>
        <taxon>Fungi incertae sedis</taxon>
        <taxon>Mucoromycota</taxon>
        <taxon>Glomeromycotina</taxon>
        <taxon>Glomeromycetes</taxon>
        <taxon>Diversisporales</taxon>
        <taxon>Gigasporaceae</taxon>
        <taxon>Gigaspora</taxon>
    </lineage>
</organism>
<sequence>MFIIADLGNAKFEFLLCSTKETHEVYEDSSNSKEEARKIKVVEEQERCKQILEGYIKLKEQLPPTLCKTTALYMERREEKVNNLEAKLDQLNTICINLNIELEHIKK</sequence>
<name>A0ABN7UND2_GIGMA</name>
<feature type="coiled-coil region" evidence="1">
    <location>
        <begin position="74"/>
        <end position="101"/>
    </location>
</feature>
<keyword evidence="3" id="KW-1185">Reference proteome</keyword>
<evidence type="ECO:0000313" key="2">
    <source>
        <dbReference type="EMBL" id="CAG8639144.1"/>
    </source>
</evidence>
<reference evidence="2 3" key="1">
    <citation type="submission" date="2021-06" db="EMBL/GenBank/DDBJ databases">
        <authorList>
            <person name="Kallberg Y."/>
            <person name="Tangrot J."/>
            <person name="Rosling A."/>
        </authorList>
    </citation>
    <scope>NUCLEOTIDE SEQUENCE [LARGE SCALE GENOMIC DNA]</scope>
    <source>
        <strain evidence="2 3">120-4 pot B 10/14</strain>
    </source>
</reference>
<evidence type="ECO:0000313" key="3">
    <source>
        <dbReference type="Proteomes" id="UP000789901"/>
    </source>
</evidence>
<accession>A0ABN7UND2</accession>
<dbReference type="Proteomes" id="UP000789901">
    <property type="component" value="Unassembled WGS sequence"/>
</dbReference>
<gene>
    <name evidence="2" type="ORF">GMARGA_LOCUS8751</name>
</gene>
<dbReference type="EMBL" id="CAJVQB010004551">
    <property type="protein sequence ID" value="CAG8639144.1"/>
    <property type="molecule type" value="Genomic_DNA"/>
</dbReference>
<proteinExistence type="predicted"/>
<keyword evidence="1" id="KW-0175">Coiled coil</keyword>